<evidence type="ECO:0000313" key="4">
    <source>
        <dbReference type="WBParaSite" id="SMTH1_48020.1"/>
    </source>
</evidence>
<dbReference type="InterPro" id="IPR001878">
    <property type="entry name" value="Znf_CCHC"/>
</dbReference>
<keyword evidence="1" id="KW-0479">Metal-binding</keyword>
<accession>A0AA85BE77</accession>
<name>A0AA85BE77_9TREM</name>
<sequence length="171" mass="19561">MLTMLILIGKEAYILIKTLAFPDKPILLPYTTLKQLLLDRVKYTNFECSKREKFHKTIHQDVRNLTTLILCPSPKRNQCYSYNDSLRSCESGHEDERKFGKCVFCDKFHPCDSCVFCNSKCFKCDEIGHIQSACDNTVHLTATNAKICNCYPINLSVSNDHSSLSILRKAV</sequence>
<proteinExistence type="predicted"/>
<evidence type="ECO:0000256" key="1">
    <source>
        <dbReference type="PROSITE-ProRule" id="PRU00047"/>
    </source>
</evidence>
<dbReference type="AlphaFoldDB" id="A0AA85BE77"/>
<dbReference type="GO" id="GO:0003676">
    <property type="term" value="F:nucleic acid binding"/>
    <property type="evidence" value="ECO:0007669"/>
    <property type="project" value="InterPro"/>
</dbReference>
<dbReference type="GO" id="GO:0008270">
    <property type="term" value="F:zinc ion binding"/>
    <property type="evidence" value="ECO:0007669"/>
    <property type="project" value="UniProtKB-KW"/>
</dbReference>
<dbReference type="Proteomes" id="UP000050791">
    <property type="component" value="Unassembled WGS sequence"/>
</dbReference>
<keyword evidence="1" id="KW-0862">Zinc</keyword>
<evidence type="ECO:0000259" key="2">
    <source>
        <dbReference type="PROSITE" id="PS50158"/>
    </source>
</evidence>
<evidence type="ECO:0000313" key="3">
    <source>
        <dbReference type="Proteomes" id="UP000050791"/>
    </source>
</evidence>
<organism evidence="3 4">
    <name type="scientific">Schistosoma mattheei</name>
    <dbReference type="NCBI Taxonomy" id="31246"/>
    <lineage>
        <taxon>Eukaryota</taxon>
        <taxon>Metazoa</taxon>
        <taxon>Spiralia</taxon>
        <taxon>Lophotrochozoa</taxon>
        <taxon>Platyhelminthes</taxon>
        <taxon>Trematoda</taxon>
        <taxon>Digenea</taxon>
        <taxon>Strigeidida</taxon>
        <taxon>Schistosomatoidea</taxon>
        <taxon>Schistosomatidae</taxon>
        <taxon>Schistosoma</taxon>
    </lineage>
</organism>
<keyword evidence="1" id="KW-0863">Zinc-finger</keyword>
<feature type="domain" description="CCHC-type" evidence="2">
    <location>
        <begin position="120"/>
        <end position="134"/>
    </location>
</feature>
<reference evidence="4" key="1">
    <citation type="submission" date="2023-11" db="UniProtKB">
        <authorList>
            <consortium name="WormBaseParasite"/>
        </authorList>
    </citation>
    <scope>IDENTIFICATION</scope>
</reference>
<dbReference type="PROSITE" id="PS50158">
    <property type="entry name" value="ZF_CCHC"/>
    <property type="match status" value="1"/>
</dbReference>
<dbReference type="WBParaSite" id="SMTH1_48020.1">
    <property type="protein sequence ID" value="SMTH1_48020.1"/>
    <property type="gene ID" value="SMTH1_48020"/>
</dbReference>
<protein>
    <recommendedName>
        <fullName evidence="2">CCHC-type domain-containing protein</fullName>
    </recommendedName>
</protein>